<gene>
    <name evidence="1" type="ORF">ACFOEO_06065</name>
</gene>
<sequence>MKQFKVPQISTGDLDKPVDFFVIKTSSGPEAHGSGGEELLYHCMADVYESSMKDITRNDVSSARKMVTIKIRDTVGGYLPQNTHSFRINHYKYPRDYQVIDVAPDTSEAGFMKVIGESHD</sequence>
<evidence type="ECO:0000313" key="2">
    <source>
        <dbReference type="Proteomes" id="UP001595637"/>
    </source>
</evidence>
<dbReference type="Proteomes" id="UP001595637">
    <property type="component" value="Unassembled WGS sequence"/>
</dbReference>
<dbReference type="RefSeq" id="WP_380653133.1">
    <property type="nucleotide sequence ID" value="NZ_JBHRVQ010000001.1"/>
</dbReference>
<evidence type="ECO:0000313" key="1">
    <source>
        <dbReference type="EMBL" id="MFC3388130.1"/>
    </source>
</evidence>
<accession>A0ABV7N6C1</accession>
<protein>
    <recommendedName>
        <fullName evidence="3">Phage head-tail adapter protein</fullName>
    </recommendedName>
</protein>
<name>A0ABV7N6C1_9STAP</name>
<comment type="caution">
    <text evidence="1">The sequence shown here is derived from an EMBL/GenBank/DDBJ whole genome shotgun (WGS) entry which is preliminary data.</text>
</comment>
<keyword evidence="2" id="KW-1185">Reference proteome</keyword>
<evidence type="ECO:0008006" key="3">
    <source>
        <dbReference type="Google" id="ProtNLM"/>
    </source>
</evidence>
<proteinExistence type="predicted"/>
<reference evidence="2" key="1">
    <citation type="journal article" date="2019" name="Int. J. Syst. Evol. Microbiol.">
        <title>The Global Catalogue of Microorganisms (GCM) 10K type strain sequencing project: providing services to taxonomists for standard genome sequencing and annotation.</title>
        <authorList>
            <consortium name="The Broad Institute Genomics Platform"/>
            <consortium name="The Broad Institute Genome Sequencing Center for Infectious Disease"/>
            <person name="Wu L."/>
            <person name="Ma J."/>
        </authorList>
    </citation>
    <scope>NUCLEOTIDE SEQUENCE [LARGE SCALE GENOMIC DNA]</scope>
    <source>
        <strain evidence="2">CCM 7756</strain>
    </source>
</reference>
<organism evidence="1 2">
    <name type="scientific">Salinicoccus sesuvii</name>
    <dbReference type="NCBI Taxonomy" id="868281"/>
    <lineage>
        <taxon>Bacteria</taxon>
        <taxon>Bacillati</taxon>
        <taxon>Bacillota</taxon>
        <taxon>Bacilli</taxon>
        <taxon>Bacillales</taxon>
        <taxon>Staphylococcaceae</taxon>
        <taxon>Salinicoccus</taxon>
    </lineage>
</organism>
<dbReference type="EMBL" id="JBHRVQ010000001">
    <property type="protein sequence ID" value="MFC3388130.1"/>
    <property type="molecule type" value="Genomic_DNA"/>
</dbReference>